<evidence type="ECO:0000313" key="3">
    <source>
        <dbReference type="Proteomes" id="UP001642360"/>
    </source>
</evidence>
<reference evidence="2 3" key="1">
    <citation type="submission" date="2024-02" db="EMBL/GenBank/DDBJ databases">
        <authorList>
            <person name="Vignale AGUSTIN F."/>
            <person name="Sosa J E."/>
            <person name="Modenutti C."/>
        </authorList>
    </citation>
    <scope>NUCLEOTIDE SEQUENCE [LARGE SCALE GENOMIC DNA]</scope>
</reference>
<dbReference type="Proteomes" id="UP001642360">
    <property type="component" value="Unassembled WGS sequence"/>
</dbReference>
<protein>
    <submittedName>
        <fullName evidence="2">Uncharacterized protein</fullName>
    </submittedName>
</protein>
<dbReference type="EMBL" id="CAUOFW020001124">
    <property type="protein sequence ID" value="CAK9141307.1"/>
    <property type="molecule type" value="Genomic_DNA"/>
</dbReference>
<comment type="caution">
    <text evidence="2">The sequence shown here is derived from an EMBL/GenBank/DDBJ whole genome shotgun (WGS) entry which is preliminary data.</text>
</comment>
<name>A0ABC8SIC1_9AQUA</name>
<keyword evidence="3" id="KW-1185">Reference proteome</keyword>
<feature type="non-terminal residue" evidence="2">
    <location>
        <position position="97"/>
    </location>
</feature>
<sequence>MEELQHILCQVDKVKMAVVQRIQSLKTSSANSNKQEEYSPKNFKELEENKGEMIKAMSFNDWTFLESEDQCTSSVKNEEKMICKNESHFSLLLRMIQ</sequence>
<evidence type="ECO:0000313" key="1">
    <source>
        <dbReference type="EMBL" id="CAK9141307.1"/>
    </source>
</evidence>
<dbReference type="EMBL" id="CAUOFW020002589">
    <property type="protein sequence ID" value="CAK9154824.1"/>
    <property type="molecule type" value="Genomic_DNA"/>
</dbReference>
<evidence type="ECO:0000313" key="2">
    <source>
        <dbReference type="EMBL" id="CAK9154824.1"/>
    </source>
</evidence>
<organism evidence="2 3">
    <name type="scientific">Ilex paraguariensis</name>
    <name type="common">yerba mate</name>
    <dbReference type="NCBI Taxonomy" id="185542"/>
    <lineage>
        <taxon>Eukaryota</taxon>
        <taxon>Viridiplantae</taxon>
        <taxon>Streptophyta</taxon>
        <taxon>Embryophyta</taxon>
        <taxon>Tracheophyta</taxon>
        <taxon>Spermatophyta</taxon>
        <taxon>Magnoliopsida</taxon>
        <taxon>eudicotyledons</taxon>
        <taxon>Gunneridae</taxon>
        <taxon>Pentapetalae</taxon>
        <taxon>asterids</taxon>
        <taxon>campanulids</taxon>
        <taxon>Aquifoliales</taxon>
        <taxon>Aquifoliaceae</taxon>
        <taxon>Ilex</taxon>
    </lineage>
</organism>
<dbReference type="AlphaFoldDB" id="A0ABC8SIC1"/>
<accession>A0ABC8SIC1</accession>
<gene>
    <name evidence="2" type="ORF">ILEXP_LOCUS23178</name>
    <name evidence="1" type="ORF">ILEXP_LOCUS8881</name>
</gene>
<proteinExistence type="predicted"/>